<keyword evidence="10" id="KW-1185">Reference proteome</keyword>
<dbReference type="InterPro" id="IPR007021">
    <property type="entry name" value="DUF659"/>
</dbReference>
<evidence type="ECO:0000256" key="3">
    <source>
        <dbReference type="ARBA" id="ARBA00022771"/>
    </source>
</evidence>
<dbReference type="Pfam" id="PF04937">
    <property type="entry name" value="DUF659"/>
    <property type="match status" value="1"/>
</dbReference>
<evidence type="ECO:0000256" key="1">
    <source>
        <dbReference type="ARBA" id="ARBA00004123"/>
    </source>
</evidence>
<organism evidence="9 10">
    <name type="scientific">Gigaspora margarita</name>
    <dbReference type="NCBI Taxonomy" id="4874"/>
    <lineage>
        <taxon>Eukaryota</taxon>
        <taxon>Fungi</taxon>
        <taxon>Fungi incertae sedis</taxon>
        <taxon>Mucoromycota</taxon>
        <taxon>Glomeromycotina</taxon>
        <taxon>Glomeromycetes</taxon>
        <taxon>Diversisporales</taxon>
        <taxon>Gigasporaceae</taxon>
        <taxon>Gigaspora</taxon>
    </lineage>
</organism>
<dbReference type="Proteomes" id="UP000789901">
    <property type="component" value="Unassembled WGS sequence"/>
</dbReference>
<dbReference type="InterPro" id="IPR008906">
    <property type="entry name" value="HATC_C_dom"/>
</dbReference>
<accession>A0ABN7URG5</accession>
<keyword evidence="4" id="KW-0862">Zinc</keyword>
<keyword evidence="3" id="KW-0863">Zinc-finger</keyword>
<comment type="subcellular location">
    <subcellularLocation>
        <location evidence="1">Nucleus</location>
    </subcellularLocation>
</comment>
<protein>
    <submittedName>
        <fullName evidence="9">45283_t:CDS:1</fullName>
    </submittedName>
</protein>
<comment type="caution">
    <text evidence="9">The sequence shown here is derived from an EMBL/GenBank/DDBJ whole genome shotgun (WGS) entry which is preliminary data.</text>
</comment>
<dbReference type="InterPro" id="IPR012337">
    <property type="entry name" value="RNaseH-like_sf"/>
</dbReference>
<feature type="domain" description="HAT C-terminal dimerisation" evidence="8">
    <location>
        <begin position="490"/>
        <end position="540"/>
    </location>
</feature>
<evidence type="ECO:0000259" key="7">
    <source>
        <dbReference type="Pfam" id="PF04937"/>
    </source>
</evidence>
<evidence type="ECO:0000256" key="2">
    <source>
        <dbReference type="ARBA" id="ARBA00022723"/>
    </source>
</evidence>
<reference evidence="9 10" key="1">
    <citation type="submission" date="2021-06" db="EMBL/GenBank/DDBJ databases">
        <authorList>
            <person name="Kallberg Y."/>
            <person name="Tangrot J."/>
            <person name="Rosling A."/>
        </authorList>
    </citation>
    <scope>NUCLEOTIDE SEQUENCE [LARGE SCALE GENOMIC DNA]</scope>
    <source>
        <strain evidence="9 10">120-4 pot B 10/14</strain>
    </source>
</reference>
<dbReference type="Pfam" id="PF05699">
    <property type="entry name" value="Dimer_Tnp_hAT"/>
    <property type="match status" value="1"/>
</dbReference>
<dbReference type="PANTHER" id="PTHR46481:SF10">
    <property type="entry name" value="ZINC FINGER BED DOMAIN-CONTAINING PROTEIN 39"/>
    <property type="match status" value="1"/>
</dbReference>
<feature type="domain" description="DUF659" evidence="7">
    <location>
        <begin position="165"/>
        <end position="312"/>
    </location>
</feature>
<proteinExistence type="predicted"/>
<feature type="compositionally biased region" description="Polar residues" evidence="6">
    <location>
        <begin position="7"/>
        <end position="28"/>
    </location>
</feature>
<dbReference type="SUPFAM" id="SSF53098">
    <property type="entry name" value="Ribonuclease H-like"/>
    <property type="match status" value="1"/>
</dbReference>
<feature type="region of interest" description="Disordered" evidence="6">
    <location>
        <begin position="1"/>
        <end position="31"/>
    </location>
</feature>
<dbReference type="InterPro" id="IPR052035">
    <property type="entry name" value="ZnF_BED_domain_contain"/>
</dbReference>
<sequence length="677" mass="78435">KECNMSLIETNSGASTPLESTQSKSETNCDLPRKKIRRGGPVFDEVWDYVIKGEKVNPGHYKAKCFHCGTCWQRGRPYVLRSHLALYCQHVPEDIRRYWVNKLAEEDNSHKRDSQLQVTLPPQVNINYDRLLLKTWVMVNIPFEVIENPYIRNLFKNLNPAYVLPSRTTLSGRLLDEEVARVQNNIDNELEYTEHLTLTLDGWTSKRGESLYNYIVTTTERKEYLISLCDYSAESHTGDFMASEILNIIEQIGPKKFAAVVTDSAANLRSAKEKVYRKYPHVLNLRCIAHALNLIATDLTKLHEVKLFIDQCGKVIAHFNKSHQRLALLRQGLKIMKVRSEGLEAWCKTRWGEDFFSTCRQIRSIWNPIKTYINILESGSATLADCYIHMIKLAVAIYQVPESNRFKPAAIQIFNRRYMEFQNSSYLLCYFLHPFYRGLRNEAFRNAAITASTLWKELGHSEQELISQFRYFDAKKKPFDLPYVQGLDTPILWWGSIKSRPHHLSELAIRLFSISPSQANCERNFSTLKWFVGDKRTRLGIDKLEGMAKIRLYNMTNIRDELTYFDAELTESELREMVKLATIDNDIDDCLDDHIVDEINENNNTYEGNQSLLFQNNLILEDFVNLRDPVFQERDNTILSSVMYISTNSSPSLKVLPSNLVTRDGHARDPRVICGFF</sequence>
<evidence type="ECO:0000313" key="9">
    <source>
        <dbReference type="EMBL" id="CAG8647919.1"/>
    </source>
</evidence>
<dbReference type="EMBL" id="CAJVQB010004874">
    <property type="protein sequence ID" value="CAG8647919.1"/>
    <property type="molecule type" value="Genomic_DNA"/>
</dbReference>
<evidence type="ECO:0000313" key="10">
    <source>
        <dbReference type="Proteomes" id="UP000789901"/>
    </source>
</evidence>
<name>A0ABN7URG5_GIGMA</name>
<gene>
    <name evidence="9" type="ORF">GMARGA_LOCUS9199</name>
</gene>
<dbReference type="PANTHER" id="PTHR46481">
    <property type="entry name" value="ZINC FINGER BED DOMAIN-CONTAINING PROTEIN 4"/>
    <property type="match status" value="1"/>
</dbReference>
<feature type="non-terminal residue" evidence="9">
    <location>
        <position position="1"/>
    </location>
</feature>
<evidence type="ECO:0000256" key="5">
    <source>
        <dbReference type="ARBA" id="ARBA00023242"/>
    </source>
</evidence>
<evidence type="ECO:0000259" key="8">
    <source>
        <dbReference type="Pfam" id="PF05699"/>
    </source>
</evidence>
<evidence type="ECO:0000256" key="6">
    <source>
        <dbReference type="SAM" id="MobiDB-lite"/>
    </source>
</evidence>
<evidence type="ECO:0000256" key="4">
    <source>
        <dbReference type="ARBA" id="ARBA00022833"/>
    </source>
</evidence>
<keyword evidence="5" id="KW-0539">Nucleus</keyword>
<keyword evidence="2" id="KW-0479">Metal-binding</keyword>